<dbReference type="AlphaFoldDB" id="B3NPY8"/>
<evidence type="ECO:0000313" key="4">
    <source>
        <dbReference type="EMBL" id="EDV55835.2"/>
    </source>
</evidence>
<evidence type="ECO:0000256" key="1">
    <source>
        <dbReference type="ARBA" id="ARBA00004141"/>
    </source>
</evidence>
<dbReference type="SUPFAM" id="SSF103473">
    <property type="entry name" value="MFS general substrate transporter"/>
    <property type="match status" value="1"/>
</dbReference>
<evidence type="ECO:0000256" key="2">
    <source>
        <dbReference type="SAM" id="Phobius"/>
    </source>
</evidence>
<proteinExistence type="predicted"/>
<comment type="subcellular location">
    <subcellularLocation>
        <location evidence="1">Membrane</location>
        <topology evidence="1">Multi-pass membrane protein</topology>
    </subcellularLocation>
</comment>
<dbReference type="GO" id="GO:0016020">
    <property type="term" value="C:membrane"/>
    <property type="evidence" value="ECO:0007669"/>
    <property type="project" value="UniProtKB-SubCell"/>
</dbReference>
<feature type="transmembrane region" description="Helical" evidence="2">
    <location>
        <begin position="184"/>
        <end position="205"/>
    </location>
</feature>
<reference evidence="4 5" key="1">
    <citation type="journal article" date="2007" name="Nature">
        <title>Evolution of genes and genomes on the Drosophila phylogeny.</title>
        <authorList>
            <consortium name="Drosophila 12 Genomes Consortium"/>
            <person name="Clark A.G."/>
            <person name="Eisen M.B."/>
            <person name="Smith D.R."/>
            <person name="Bergman C.M."/>
            <person name="Oliver B."/>
            <person name="Markow T.A."/>
            <person name="Kaufman T.C."/>
            <person name="Kellis M."/>
            <person name="Gelbart W."/>
            <person name="Iyer V.N."/>
            <person name="Pollard D.A."/>
            <person name="Sackton T.B."/>
            <person name="Larracuente A.M."/>
            <person name="Singh N.D."/>
            <person name="Abad J.P."/>
            <person name="Abt D.N."/>
            <person name="Adryan B."/>
            <person name="Aguade M."/>
            <person name="Akashi H."/>
            <person name="Anderson W.W."/>
            <person name="Aquadro C.F."/>
            <person name="Ardell D.H."/>
            <person name="Arguello R."/>
            <person name="Artieri C.G."/>
            <person name="Barbash D.A."/>
            <person name="Barker D."/>
            <person name="Barsanti P."/>
            <person name="Batterham P."/>
            <person name="Batzoglou S."/>
            <person name="Begun D."/>
            <person name="Bhutkar A."/>
            <person name="Blanco E."/>
            <person name="Bosak S.A."/>
            <person name="Bradley R.K."/>
            <person name="Brand A.D."/>
            <person name="Brent M.R."/>
            <person name="Brooks A.N."/>
            <person name="Brown R.H."/>
            <person name="Butlin R.K."/>
            <person name="Caggese C."/>
            <person name="Calvi B.R."/>
            <person name="Bernardo de Carvalho A."/>
            <person name="Caspi A."/>
            <person name="Castrezana S."/>
            <person name="Celniker S.E."/>
            <person name="Chang J.L."/>
            <person name="Chapple C."/>
            <person name="Chatterji S."/>
            <person name="Chinwalla A."/>
            <person name="Civetta A."/>
            <person name="Clifton S.W."/>
            <person name="Comeron J.M."/>
            <person name="Costello J.C."/>
            <person name="Coyne J.A."/>
            <person name="Daub J."/>
            <person name="David R.G."/>
            <person name="Delcher A.L."/>
            <person name="Delehaunty K."/>
            <person name="Do C.B."/>
            <person name="Ebling H."/>
            <person name="Edwards K."/>
            <person name="Eickbush T."/>
            <person name="Evans J.D."/>
            <person name="Filipski A."/>
            <person name="Findeiss S."/>
            <person name="Freyhult E."/>
            <person name="Fulton L."/>
            <person name="Fulton R."/>
            <person name="Garcia A.C."/>
            <person name="Gardiner A."/>
            <person name="Garfield D.A."/>
            <person name="Garvin B.E."/>
            <person name="Gibson G."/>
            <person name="Gilbert D."/>
            <person name="Gnerre S."/>
            <person name="Godfrey J."/>
            <person name="Good R."/>
            <person name="Gotea V."/>
            <person name="Gravely B."/>
            <person name="Greenberg A.J."/>
            <person name="Griffiths-Jones S."/>
            <person name="Gross S."/>
            <person name="Guigo R."/>
            <person name="Gustafson E.A."/>
            <person name="Haerty W."/>
            <person name="Hahn M.W."/>
            <person name="Halligan D.L."/>
            <person name="Halpern A.L."/>
            <person name="Halter G.M."/>
            <person name="Han M.V."/>
            <person name="Heger A."/>
            <person name="Hillier L."/>
            <person name="Hinrichs A.S."/>
            <person name="Holmes I."/>
            <person name="Hoskins R.A."/>
            <person name="Hubisz M.J."/>
            <person name="Hultmark D."/>
            <person name="Huntley M.A."/>
            <person name="Jaffe D.B."/>
            <person name="Jagadeeshan S."/>
            <person name="Jeck W.R."/>
            <person name="Johnson J."/>
            <person name="Jones C.D."/>
            <person name="Jordan W.C."/>
            <person name="Karpen G.H."/>
            <person name="Kataoka E."/>
            <person name="Keightley P.D."/>
            <person name="Kheradpour P."/>
            <person name="Kirkness E.F."/>
            <person name="Koerich L.B."/>
            <person name="Kristiansen K."/>
            <person name="Kudrna D."/>
            <person name="Kulathinal R.J."/>
            <person name="Kumar S."/>
            <person name="Kwok R."/>
            <person name="Lander E."/>
            <person name="Langley C.H."/>
            <person name="Lapoint R."/>
            <person name="Lazzaro B.P."/>
            <person name="Lee S.J."/>
            <person name="Levesque L."/>
            <person name="Li R."/>
            <person name="Lin C.F."/>
            <person name="Lin M.F."/>
            <person name="Lindblad-Toh K."/>
            <person name="Llopart A."/>
            <person name="Long M."/>
            <person name="Low L."/>
            <person name="Lozovsky E."/>
            <person name="Lu J."/>
            <person name="Luo M."/>
            <person name="Machado C.A."/>
            <person name="Makalowski W."/>
            <person name="Marzo M."/>
            <person name="Matsuda M."/>
            <person name="Matzkin L."/>
            <person name="McAllister B."/>
            <person name="McBride C.S."/>
            <person name="McKernan B."/>
            <person name="McKernan K."/>
            <person name="Mendez-Lago M."/>
            <person name="Minx P."/>
            <person name="Mollenhauer M.U."/>
            <person name="Montooth K."/>
            <person name="Mount S.M."/>
            <person name="Mu X."/>
            <person name="Myers E."/>
            <person name="Negre B."/>
            <person name="Newfeld S."/>
            <person name="Nielsen R."/>
            <person name="Noor M.A."/>
            <person name="O'Grady P."/>
            <person name="Pachter L."/>
            <person name="Papaceit M."/>
            <person name="Parisi M.J."/>
            <person name="Parisi M."/>
            <person name="Parts L."/>
            <person name="Pedersen J.S."/>
            <person name="Pesole G."/>
            <person name="Phillippy A.M."/>
            <person name="Ponting C.P."/>
            <person name="Pop M."/>
            <person name="Porcelli D."/>
            <person name="Powell J.R."/>
            <person name="Prohaska S."/>
            <person name="Pruitt K."/>
            <person name="Puig M."/>
            <person name="Quesneville H."/>
            <person name="Ram K.R."/>
            <person name="Rand D."/>
            <person name="Rasmussen M.D."/>
            <person name="Reed L.K."/>
            <person name="Reenan R."/>
            <person name="Reily A."/>
            <person name="Remington K.A."/>
            <person name="Rieger T.T."/>
            <person name="Ritchie M.G."/>
            <person name="Robin C."/>
            <person name="Rogers Y.H."/>
            <person name="Rohde C."/>
            <person name="Rozas J."/>
            <person name="Rubenfield M.J."/>
            <person name="Ruiz A."/>
            <person name="Russo S."/>
            <person name="Salzberg S.L."/>
            <person name="Sanchez-Gracia A."/>
            <person name="Saranga D.J."/>
            <person name="Sato H."/>
            <person name="Schaeffer S.W."/>
            <person name="Schatz M.C."/>
            <person name="Schlenke T."/>
            <person name="Schwartz R."/>
            <person name="Segarra C."/>
            <person name="Singh R.S."/>
            <person name="Sirot L."/>
            <person name="Sirota M."/>
            <person name="Sisneros N.B."/>
            <person name="Smith C.D."/>
            <person name="Smith T.F."/>
            <person name="Spieth J."/>
            <person name="Stage D.E."/>
            <person name="Stark A."/>
            <person name="Stephan W."/>
            <person name="Strausberg R.L."/>
            <person name="Strempel S."/>
            <person name="Sturgill D."/>
            <person name="Sutton G."/>
            <person name="Sutton G.G."/>
            <person name="Tao W."/>
            <person name="Teichmann S."/>
            <person name="Tobari Y.N."/>
            <person name="Tomimura Y."/>
            <person name="Tsolas J.M."/>
            <person name="Valente V.L."/>
            <person name="Venter E."/>
            <person name="Venter J.C."/>
            <person name="Vicario S."/>
            <person name="Vieira F.G."/>
            <person name="Vilella A.J."/>
            <person name="Villasante A."/>
            <person name="Walenz B."/>
            <person name="Wang J."/>
            <person name="Wasserman M."/>
            <person name="Watts T."/>
            <person name="Wilson D."/>
            <person name="Wilson R.K."/>
            <person name="Wing R.A."/>
            <person name="Wolfner M.F."/>
            <person name="Wong A."/>
            <person name="Wong G.K."/>
            <person name="Wu C.I."/>
            <person name="Wu G."/>
            <person name="Yamamoto D."/>
            <person name="Yang H.P."/>
            <person name="Yang S.P."/>
            <person name="Yorke J.A."/>
            <person name="Yoshida K."/>
            <person name="Zdobnov E."/>
            <person name="Zhang P."/>
            <person name="Zhang Y."/>
            <person name="Zimin A.V."/>
            <person name="Baldwin J."/>
            <person name="Abdouelleil A."/>
            <person name="Abdulkadir J."/>
            <person name="Abebe A."/>
            <person name="Abera B."/>
            <person name="Abreu J."/>
            <person name="Acer S.C."/>
            <person name="Aftuck L."/>
            <person name="Alexander A."/>
            <person name="An P."/>
            <person name="Anderson E."/>
            <person name="Anderson S."/>
            <person name="Arachi H."/>
            <person name="Azer M."/>
            <person name="Bachantsang P."/>
            <person name="Barry A."/>
            <person name="Bayul T."/>
            <person name="Berlin A."/>
            <person name="Bessette D."/>
            <person name="Bloom T."/>
            <person name="Blye J."/>
            <person name="Boguslavskiy L."/>
            <person name="Bonnet C."/>
            <person name="Boukhgalter B."/>
            <person name="Bourzgui I."/>
            <person name="Brown A."/>
            <person name="Cahill P."/>
            <person name="Channer S."/>
            <person name="Cheshatsang Y."/>
            <person name="Chuda L."/>
            <person name="Citroen M."/>
            <person name="Collymore A."/>
            <person name="Cooke P."/>
            <person name="Costello M."/>
            <person name="D'Aco K."/>
            <person name="Daza R."/>
            <person name="De Haan G."/>
            <person name="DeGray S."/>
            <person name="DeMaso C."/>
            <person name="Dhargay N."/>
            <person name="Dooley K."/>
            <person name="Dooley E."/>
            <person name="Doricent M."/>
            <person name="Dorje P."/>
            <person name="Dorjee K."/>
            <person name="Dupes A."/>
            <person name="Elong R."/>
            <person name="Falk J."/>
            <person name="Farina A."/>
            <person name="Faro S."/>
            <person name="Ferguson D."/>
            <person name="Fisher S."/>
            <person name="Foley C.D."/>
            <person name="Franke A."/>
            <person name="Friedrich D."/>
            <person name="Gadbois L."/>
            <person name="Gearin G."/>
            <person name="Gearin C.R."/>
            <person name="Giannoukos G."/>
            <person name="Goode T."/>
            <person name="Graham J."/>
            <person name="Grandbois E."/>
            <person name="Grewal S."/>
            <person name="Gyaltsen K."/>
            <person name="Hafez N."/>
            <person name="Hagos B."/>
            <person name="Hall J."/>
            <person name="Henson C."/>
            <person name="Hollinger A."/>
            <person name="Honan T."/>
            <person name="Huard M.D."/>
            <person name="Hughes L."/>
            <person name="Hurhula B."/>
            <person name="Husby M.E."/>
            <person name="Kamat A."/>
            <person name="Kanga B."/>
            <person name="Kashin S."/>
            <person name="Khazanovich D."/>
            <person name="Kisner P."/>
            <person name="Lance K."/>
            <person name="Lara M."/>
            <person name="Lee W."/>
            <person name="Lennon N."/>
            <person name="Letendre F."/>
            <person name="LeVine R."/>
            <person name="Lipovsky A."/>
            <person name="Liu X."/>
            <person name="Liu J."/>
            <person name="Liu S."/>
            <person name="Lokyitsang T."/>
            <person name="Lokyitsang Y."/>
            <person name="Lubonja R."/>
            <person name="Lui A."/>
            <person name="MacDonald P."/>
            <person name="Magnisalis V."/>
            <person name="Maru K."/>
            <person name="Matthews C."/>
            <person name="McCusker W."/>
            <person name="McDonough S."/>
            <person name="Mehta T."/>
            <person name="Meldrim J."/>
            <person name="Meneus L."/>
            <person name="Mihai O."/>
            <person name="Mihalev A."/>
            <person name="Mihova T."/>
            <person name="Mittelman R."/>
            <person name="Mlenga V."/>
            <person name="Montmayeur A."/>
            <person name="Mulrain L."/>
            <person name="Navidi A."/>
            <person name="Naylor J."/>
            <person name="Negash T."/>
            <person name="Nguyen T."/>
            <person name="Nguyen N."/>
            <person name="Nicol R."/>
            <person name="Norbu C."/>
            <person name="Norbu N."/>
            <person name="Novod N."/>
            <person name="O'Neill B."/>
            <person name="Osman S."/>
            <person name="Markiewicz E."/>
            <person name="Oyono O.L."/>
            <person name="Patti C."/>
            <person name="Phunkhang P."/>
            <person name="Pierre F."/>
            <person name="Priest M."/>
            <person name="Raghuraman S."/>
            <person name="Rege F."/>
            <person name="Reyes R."/>
            <person name="Rise C."/>
            <person name="Rogov P."/>
            <person name="Ross K."/>
            <person name="Ryan E."/>
            <person name="Settipalli S."/>
            <person name="Shea T."/>
            <person name="Sherpa N."/>
            <person name="Shi L."/>
            <person name="Shih D."/>
            <person name="Sparrow T."/>
            <person name="Spaulding J."/>
            <person name="Stalker J."/>
            <person name="Stange-Thomann N."/>
            <person name="Stavropoulos S."/>
            <person name="Stone C."/>
            <person name="Strader C."/>
            <person name="Tesfaye S."/>
            <person name="Thomson T."/>
            <person name="Thoulutsang Y."/>
            <person name="Thoulutsang D."/>
            <person name="Topham K."/>
            <person name="Topping I."/>
            <person name="Tsamla T."/>
            <person name="Vassiliev H."/>
            <person name="Vo A."/>
            <person name="Wangchuk T."/>
            <person name="Wangdi T."/>
            <person name="Weiand M."/>
            <person name="Wilkinson J."/>
            <person name="Wilson A."/>
            <person name="Yadav S."/>
            <person name="Young G."/>
            <person name="Yu Q."/>
            <person name="Zembek L."/>
            <person name="Zhong D."/>
            <person name="Zimmer A."/>
            <person name="Zwirko Z."/>
            <person name="Jaffe D.B."/>
            <person name="Alvarez P."/>
            <person name="Brockman W."/>
            <person name="Butler J."/>
            <person name="Chin C."/>
            <person name="Gnerre S."/>
            <person name="Grabherr M."/>
            <person name="Kleber M."/>
            <person name="Mauceli E."/>
            <person name="MacCallum I."/>
        </authorList>
    </citation>
    <scope>NUCLEOTIDE SEQUENCE [LARGE SCALE GENOMIC DNA]</scope>
    <source>
        <strain evidence="4 5">TSC#14021-0224.01</strain>
    </source>
</reference>
<dbReference type="InterPro" id="IPR050327">
    <property type="entry name" value="Proton-linked_MCT"/>
</dbReference>
<reference evidence="4 5" key="2">
    <citation type="journal article" date="2008" name="Bioinformatics">
        <title>Assembly reconciliation.</title>
        <authorList>
            <person name="Zimin A.V."/>
            <person name="Smith D.R."/>
            <person name="Sutton G."/>
            <person name="Yorke J.A."/>
        </authorList>
    </citation>
    <scope>NUCLEOTIDE SEQUENCE [LARGE SCALE GENOMIC DNA]</scope>
    <source>
        <strain evidence="4 5">TSC#14021-0224.01</strain>
    </source>
</reference>
<dbReference type="PANTHER" id="PTHR11360">
    <property type="entry name" value="MONOCARBOXYLATE TRANSPORTER"/>
    <property type="match status" value="1"/>
</dbReference>
<feature type="transmembrane region" description="Helical" evidence="2">
    <location>
        <begin position="66"/>
        <end position="86"/>
    </location>
</feature>
<keyword evidence="5" id="KW-1185">Reference proteome</keyword>
<feature type="transmembrane region" description="Helical" evidence="2">
    <location>
        <begin position="402"/>
        <end position="426"/>
    </location>
</feature>
<dbReference type="eggNOG" id="KOG2504">
    <property type="taxonomic scope" value="Eukaryota"/>
</dbReference>
<dbReference type="CDD" id="cd17352">
    <property type="entry name" value="MFS_MCT_SLC16"/>
    <property type="match status" value="1"/>
</dbReference>
<feature type="transmembrane region" description="Helical" evidence="2">
    <location>
        <begin position="157"/>
        <end position="178"/>
    </location>
</feature>
<feature type="transmembrane region" description="Helical" evidence="2">
    <location>
        <begin position="369"/>
        <end position="390"/>
    </location>
</feature>
<dbReference type="Pfam" id="PF07690">
    <property type="entry name" value="MFS_1"/>
    <property type="match status" value="1"/>
</dbReference>
<gene>
    <name evidence="4" type="primary">Dere\GG20558</name>
    <name evidence="4" type="synonym">dere_GLEANR_5345</name>
    <name evidence="4" type="synonym">GG20558</name>
    <name evidence="4" type="ORF">Dere_GG20558</name>
</gene>
<name>B3NPY8_DROER</name>
<dbReference type="EMBL" id="CH954179">
    <property type="protein sequence ID" value="EDV55835.2"/>
    <property type="molecule type" value="Genomic_DNA"/>
</dbReference>
<dbReference type="InterPro" id="IPR020846">
    <property type="entry name" value="MFS_dom"/>
</dbReference>
<dbReference type="InterPro" id="IPR011701">
    <property type="entry name" value="MFS"/>
</dbReference>
<dbReference type="PROSITE" id="PS50850">
    <property type="entry name" value="MFS"/>
    <property type="match status" value="1"/>
</dbReference>
<keyword evidence="2" id="KW-0812">Transmembrane</keyword>
<feature type="transmembrane region" description="Helical" evidence="2">
    <location>
        <begin position="123"/>
        <end position="145"/>
    </location>
</feature>
<dbReference type="Proteomes" id="UP000008711">
    <property type="component" value="Unassembled WGS sequence"/>
</dbReference>
<evidence type="ECO:0000259" key="3">
    <source>
        <dbReference type="PROSITE" id="PS50850"/>
    </source>
</evidence>
<feature type="transmembrane region" description="Helical" evidence="2">
    <location>
        <begin position="432"/>
        <end position="452"/>
    </location>
</feature>
<sequence>MSSLISTRNPESTVMDVQSSRVVPDGGYGWIVVAAVALINMTNQSILSVFGQLFVGELQKMQEDTFTAALITNLNSLALNFSGLFIGPAIKSFKPRNVAATGCILVALGLALCAFATESWHFILGYSFFVGFGLGLISPSTFMAINSYFTTKRGRAVGVSLAGAGLGQVLIPHLVRYLLDNHGFRYAVLSMSSLSLFGLFGAAFLKPLNPPAKHNNRKHIRLLAETDGERTSPLQVVVISTNQSKTERSPPNVDTLCSRMGQRLVQAMDLELLKDVVFWSIIVGMALVYTATINFTMIFPGFLEQTAKLNSQMVAFCMSLVAGADIVCRLLLPIVTDHLRIPYRVVFLIGIVGLFVARCVLAENQALPVIISMSVLTGMMKSATVINNNLTISAHCRSEKLAGGLGLSMMSKGIIVITVGQLLGWVRDYADSYLICLYAQGAILLAVVLFWTPEILYRHRRQRCATNKSMETQSIDAAEVTKLNS</sequence>
<feature type="transmembrane region" description="Helical" evidence="2">
    <location>
        <begin position="311"/>
        <end position="332"/>
    </location>
</feature>
<dbReference type="InterPro" id="IPR036259">
    <property type="entry name" value="MFS_trans_sf"/>
</dbReference>
<evidence type="ECO:0000313" key="5">
    <source>
        <dbReference type="Proteomes" id="UP000008711"/>
    </source>
</evidence>
<feature type="domain" description="Major facilitator superfamily (MFS) profile" evidence="3">
    <location>
        <begin position="29"/>
        <end position="456"/>
    </location>
</feature>
<dbReference type="KEGG" id="der:6548750"/>
<dbReference type="Gene3D" id="1.20.1250.20">
    <property type="entry name" value="MFS general substrate transporter like domains"/>
    <property type="match status" value="1"/>
</dbReference>
<feature type="transmembrane region" description="Helical" evidence="2">
    <location>
        <begin position="98"/>
        <end position="117"/>
    </location>
</feature>
<organism evidence="4 5">
    <name type="scientific">Drosophila erecta</name>
    <name type="common">Fruit fly</name>
    <dbReference type="NCBI Taxonomy" id="7220"/>
    <lineage>
        <taxon>Eukaryota</taxon>
        <taxon>Metazoa</taxon>
        <taxon>Ecdysozoa</taxon>
        <taxon>Arthropoda</taxon>
        <taxon>Hexapoda</taxon>
        <taxon>Insecta</taxon>
        <taxon>Pterygota</taxon>
        <taxon>Neoptera</taxon>
        <taxon>Endopterygota</taxon>
        <taxon>Diptera</taxon>
        <taxon>Brachycera</taxon>
        <taxon>Muscomorpha</taxon>
        <taxon>Ephydroidea</taxon>
        <taxon>Drosophilidae</taxon>
        <taxon>Drosophila</taxon>
        <taxon>Sophophora</taxon>
    </lineage>
</organism>
<dbReference type="GO" id="GO:0008028">
    <property type="term" value="F:monocarboxylic acid transmembrane transporter activity"/>
    <property type="evidence" value="ECO:0007669"/>
    <property type="project" value="TreeGrafter"/>
</dbReference>
<accession>B3NPY8</accession>
<dbReference type="PANTHER" id="PTHR11360:SF229">
    <property type="entry name" value="AGAP007601-PA"/>
    <property type="match status" value="1"/>
</dbReference>
<feature type="transmembrane region" description="Helical" evidence="2">
    <location>
        <begin position="28"/>
        <end position="54"/>
    </location>
</feature>
<dbReference type="OrthoDB" id="8055603at2759"/>
<feature type="transmembrane region" description="Helical" evidence="2">
    <location>
        <begin position="344"/>
        <end position="363"/>
    </location>
</feature>
<feature type="transmembrane region" description="Helical" evidence="2">
    <location>
        <begin position="276"/>
        <end position="299"/>
    </location>
</feature>
<dbReference type="HOGENOM" id="CLU_001265_59_2_1"/>
<keyword evidence="2" id="KW-1133">Transmembrane helix</keyword>
<keyword evidence="2" id="KW-0472">Membrane</keyword>
<protein>
    <submittedName>
        <fullName evidence="4">Uncharacterized protein, isoform A</fullName>
    </submittedName>
</protein>